<dbReference type="Gene3D" id="1.10.472.80">
    <property type="entry name" value="Ypt/Rab-GAP domain of gyp1p, domain 3"/>
    <property type="match status" value="1"/>
</dbReference>
<evidence type="ECO:0000313" key="2">
    <source>
        <dbReference type="EMBL" id="KAK8881597.1"/>
    </source>
</evidence>
<proteinExistence type="predicted"/>
<dbReference type="PANTHER" id="PTHR22957">
    <property type="entry name" value="TBC1 DOMAIN FAMILY MEMBER GTPASE-ACTIVATING PROTEIN"/>
    <property type="match status" value="1"/>
</dbReference>
<dbReference type="PANTHER" id="PTHR22957:SF168">
    <property type="entry name" value="TBC DOMAIN-CONTAINING PROTEIN KINASE-LIKE PROTEIN"/>
    <property type="match status" value="1"/>
</dbReference>
<comment type="caution">
    <text evidence="2">The sequence shown here is derived from an EMBL/GenBank/DDBJ whole genome shotgun (WGS) entry which is preliminary data.</text>
</comment>
<organism evidence="2 3">
    <name type="scientific">Tritrichomonas musculus</name>
    <dbReference type="NCBI Taxonomy" id="1915356"/>
    <lineage>
        <taxon>Eukaryota</taxon>
        <taxon>Metamonada</taxon>
        <taxon>Parabasalia</taxon>
        <taxon>Tritrichomonadida</taxon>
        <taxon>Tritrichomonadidae</taxon>
        <taxon>Tritrichomonas</taxon>
    </lineage>
</organism>
<dbReference type="EMBL" id="JAPFFF010000010">
    <property type="protein sequence ID" value="KAK8881597.1"/>
    <property type="molecule type" value="Genomic_DNA"/>
</dbReference>
<dbReference type="InterPro" id="IPR035969">
    <property type="entry name" value="Rab-GAP_TBC_sf"/>
</dbReference>
<dbReference type="SUPFAM" id="SSF47923">
    <property type="entry name" value="Ypt/Rab-GAP domain of gyp1p"/>
    <property type="match status" value="2"/>
</dbReference>
<gene>
    <name evidence="2" type="ORF">M9Y10_004341</name>
</gene>
<dbReference type="Proteomes" id="UP001470230">
    <property type="component" value="Unassembled WGS sequence"/>
</dbReference>
<sequence length="342" mass="39993">MDFPDIKPDNIRAALLSQSGDIYNNSDADRFLLSTDIYKHTGARFLCWMIKMHIIPPFRSRWLSAFKDLYDRYIRLLINVLPNNFTSPLSILPTQTKTIVEGDTVRTIIWFKRLTDEMGIQPHYLDDAKVRAQRIITLINHENQDLSYTQGNDRFVWVSYLVSLFFSTRGGLNRSFAEAMAFYLSQVWISHLQVGRNIENMPFLESHFSKLDILLEREEPEIASLLTQCNHHALQYAMKWELTFFADEHNAHDLLLIWDYIVQHMEKVNDYVRCLSVAHIRQVPIPQMADEMAMSIQRNRNWDVQKIVRDSVEIMDEQNEDICCGGCLKIVLNFLNGNSSRI</sequence>
<protein>
    <recommendedName>
        <fullName evidence="1">Rab-GAP TBC domain-containing protein</fullName>
    </recommendedName>
</protein>
<feature type="domain" description="Rab-GAP TBC" evidence="1">
    <location>
        <begin position="64"/>
        <end position="265"/>
    </location>
</feature>
<dbReference type="InterPro" id="IPR000195">
    <property type="entry name" value="Rab-GAP-TBC_dom"/>
</dbReference>
<keyword evidence="3" id="KW-1185">Reference proteome</keyword>
<evidence type="ECO:0000313" key="3">
    <source>
        <dbReference type="Proteomes" id="UP001470230"/>
    </source>
</evidence>
<accession>A0ABR2JTQ1</accession>
<dbReference type="Pfam" id="PF00566">
    <property type="entry name" value="RabGAP-TBC"/>
    <property type="match status" value="1"/>
</dbReference>
<name>A0ABR2JTQ1_9EUKA</name>
<reference evidence="2 3" key="1">
    <citation type="submission" date="2024-04" db="EMBL/GenBank/DDBJ databases">
        <title>Tritrichomonas musculus Genome.</title>
        <authorList>
            <person name="Alves-Ferreira E."/>
            <person name="Grigg M."/>
            <person name="Lorenzi H."/>
            <person name="Galac M."/>
        </authorList>
    </citation>
    <scope>NUCLEOTIDE SEQUENCE [LARGE SCALE GENOMIC DNA]</scope>
    <source>
        <strain evidence="2 3">EAF2021</strain>
    </source>
</reference>
<evidence type="ECO:0000259" key="1">
    <source>
        <dbReference type="PROSITE" id="PS50086"/>
    </source>
</evidence>
<dbReference type="PROSITE" id="PS50086">
    <property type="entry name" value="TBC_RABGAP"/>
    <property type="match status" value="1"/>
</dbReference>